<reference evidence="2 3" key="1">
    <citation type="journal article" date="2021" name="Nat. Commun.">
        <title>Genetic determinants of endophytism in the Arabidopsis root mycobiome.</title>
        <authorList>
            <person name="Mesny F."/>
            <person name="Miyauchi S."/>
            <person name="Thiergart T."/>
            <person name="Pickel B."/>
            <person name="Atanasova L."/>
            <person name="Karlsson M."/>
            <person name="Huettel B."/>
            <person name="Barry K.W."/>
            <person name="Haridas S."/>
            <person name="Chen C."/>
            <person name="Bauer D."/>
            <person name="Andreopoulos W."/>
            <person name="Pangilinan J."/>
            <person name="LaButti K."/>
            <person name="Riley R."/>
            <person name="Lipzen A."/>
            <person name="Clum A."/>
            <person name="Drula E."/>
            <person name="Henrissat B."/>
            <person name="Kohler A."/>
            <person name="Grigoriev I.V."/>
            <person name="Martin F.M."/>
            <person name="Hacquard S."/>
        </authorList>
    </citation>
    <scope>NUCLEOTIDE SEQUENCE [LARGE SCALE GENOMIC DNA]</scope>
    <source>
        <strain evidence="2 3">MPI-CAGE-CH-0241</strain>
    </source>
</reference>
<accession>A0A9P8WIN8</accession>
<dbReference type="EMBL" id="JAGPYM010000002">
    <property type="protein sequence ID" value="KAH6898065.1"/>
    <property type="molecule type" value="Genomic_DNA"/>
</dbReference>
<protein>
    <submittedName>
        <fullName evidence="2">Uncharacterized protein</fullName>
    </submittedName>
</protein>
<feature type="region of interest" description="Disordered" evidence="1">
    <location>
        <begin position="267"/>
        <end position="286"/>
    </location>
</feature>
<feature type="compositionally biased region" description="Acidic residues" evidence="1">
    <location>
        <begin position="277"/>
        <end position="286"/>
    </location>
</feature>
<proteinExistence type="predicted"/>
<evidence type="ECO:0000313" key="2">
    <source>
        <dbReference type="EMBL" id="KAH6898065.1"/>
    </source>
</evidence>
<dbReference type="OrthoDB" id="3140657at2759"/>
<evidence type="ECO:0000313" key="3">
    <source>
        <dbReference type="Proteomes" id="UP000777438"/>
    </source>
</evidence>
<dbReference type="PANTHER" id="PTHR42057">
    <property type="entry name" value="F-BOX DOMAIN PROTEIN (AFU_ORTHOLOGUE AFUA_4G00200)"/>
    <property type="match status" value="1"/>
</dbReference>
<dbReference type="PANTHER" id="PTHR42057:SF2">
    <property type="entry name" value="F-BOX DOMAIN PROTEIN (AFU_ORTHOLOGUE AFUA_4G00200)-RELATED"/>
    <property type="match status" value="1"/>
</dbReference>
<dbReference type="Proteomes" id="UP000777438">
    <property type="component" value="Unassembled WGS sequence"/>
</dbReference>
<comment type="caution">
    <text evidence="2">The sequence shown here is derived from an EMBL/GenBank/DDBJ whole genome shotgun (WGS) entry which is preliminary data.</text>
</comment>
<name>A0A9P8WIN8_9HYPO</name>
<evidence type="ECO:0000256" key="1">
    <source>
        <dbReference type="SAM" id="MobiDB-lite"/>
    </source>
</evidence>
<organism evidence="2 3">
    <name type="scientific">Thelonectria olida</name>
    <dbReference type="NCBI Taxonomy" id="1576542"/>
    <lineage>
        <taxon>Eukaryota</taxon>
        <taxon>Fungi</taxon>
        <taxon>Dikarya</taxon>
        <taxon>Ascomycota</taxon>
        <taxon>Pezizomycotina</taxon>
        <taxon>Sordariomycetes</taxon>
        <taxon>Hypocreomycetidae</taxon>
        <taxon>Hypocreales</taxon>
        <taxon>Nectriaceae</taxon>
        <taxon>Thelonectria</taxon>
    </lineage>
</organism>
<dbReference type="AlphaFoldDB" id="A0A9P8WIN8"/>
<sequence>MKDIRGLHLQVAEEYNEHGPDRDVECIERVQFEPYLQQQWLAPIAHQLTSLSLSFNECWGTAPGYFSGAGLIFPQLKTLNLGNFVASHHDHFDWILAQESLTSLGLDRCYIASHLRLCESQLETWKPPTHDWKQHPTGSFGFDWEDDCTYTFSGTWETIFDNIRSRLTNLSDFRFSYSTESFCSTPALIGLHNRRYITLDTGLLPTPWIEASGHDGEMKFGNNDSTVWQPKKGENSYRKRCGLNKAKGNEKGDLRALDELLQVVGERRRDKSLSDQDTSETDGEIG</sequence>
<gene>
    <name evidence="2" type="ORF">B0T10DRAFT_471754</name>
</gene>
<keyword evidence="3" id="KW-1185">Reference proteome</keyword>
<dbReference type="SUPFAM" id="SSF52047">
    <property type="entry name" value="RNI-like"/>
    <property type="match status" value="1"/>
</dbReference>